<evidence type="ECO:0000256" key="1">
    <source>
        <dbReference type="SAM" id="Phobius"/>
    </source>
</evidence>
<feature type="transmembrane region" description="Helical" evidence="1">
    <location>
        <begin position="23"/>
        <end position="42"/>
    </location>
</feature>
<keyword evidence="1" id="KW-0812">Transmembrane</keyword>
<dbReference type="AlphaFoldDB" id="A0A382DTV2"/>
<keyword evidence="1" id="KW-0472">Membrane</keyword>
<dbReference type="EMBL" id="UINC01040792">
    <property type="protein sequence ID" value="SVB41171.1"/>
    <property type="molecule type" value="Genomic_DNA"/>
</dbReference>
<gene>
    <name evidence="2" type="ORF">METZ01_LOCUS194025</name>
</gene>
<accession>A0A382DTV2</accession>
<keyword evidence="1" id="KW-1133">Transmembrane helix</keyword>
<protein>
    <submittedName>
        <fullName evidence="2">Uncharacterized protein</fullName>
    </submittedName>
</protein>
<reference evidence="2" key="1">
    <citation type="submission" date="2018-05" db="EMBL/GenBank/DDBJ databases">
        <authorList>
            <person name="Lanie J.A."/>
            <person name="Ng W.-L."/>
            <person name="Kazmierczak K.M."/>
            <person name="Andrzejewski T.M."/>
            <person name="Davidsen T.M."/>
            <person name="Wayne K.J."/>
            <person name="Tettelin H."/>
            <person name="Glass J.I."/>
            <person name="Rusch D."/>
            <person name="Podicherti R."/>
            <person name="Tsui H.-C.T."/>
            <person name="Winkler M.E."/>
        </authorList>
    </citation>
    <scope>NUCLEOTIDE SEQUENCE</scope>
</reference>
<evidence type="ECO:0000313" key="2">
    <source>
        <dbReference type="EMBL" id="SVB41171.1"/>
    </source>
</evidence>
<sequence length="177" mass="19658">MYHIRGKVVKNVRNNILHKVRPSYGLSVLYALFGVFILNLVGCSDEIDTSKSSSGSNNDFKLTLTISDDIVRFDDSIKLTARVERKVHKDSITNKYRSMIMDAVGGTIDGHSFSSQSAITVTLNDEKGAKFEARAFFVPQSTYNSATKSNEYKDNGYVSVSFDGINLSMAIKLVEPR</sequence>
<organism evidence="2">
    <name type="scientific">marine metagenome</name>
    <dbReference type="NCBI Taxonomy" id="408172"/>
    <lineage>
        <taxon>unclassified sequences</taxon>
        <taxon>metagenomes</taxon>
        <taxon>ecological metagenomes</taxon>
    </lineage>
</organism>
<name>A0A382DTV2_9ZZZZ</name>
<proteinExistence type="predicted"/>